<evidence type="ECO:0000259" key="6">
    <source>
        <dbReference type="Pfam" id="PF00441"/>
    </source>
</evidence>
<gene>
    <name evidence="9" type="ORF">AACH10_04080</name>
</gene>
<protein>
    <submittedName>
        <fullName evidence="9">Acyl-CoA dehydrogenase family protein</fullName>
    </submittedName>
</protein>
<proteinExistence type="inferred from homology"/>
<name>A0ABU9CET7_9BURK</name>
<evidence type="ECO:0000259" key="7">
    <source>
        <dbReference type="Pfam" id="PF02770"/>
    </source>
</evidence>
<dbReference type="InterPro" id="IPR036250">
    <property type="entry name" value="AcylCo_DH-like_C"/>
</dbReference>
<reference evidence="9 10" key="1">
    <citation type="submission" date="2024-04" db="EMBL/GenBank/DDBJ databases">
        <title>Novel species of the genus Ideonella isolated from streams.</title>
        <authorList>
            <person name="Lu H."/>
        </authorList>
    </citation>
    <scope>NUCLEOTIDE SEQUENCE [LARGE SCALE GENOMIC DNA]</scope>
    <source>
        <strain evidence="9 10">DXS22W</strain>
    </source>
</reference>
<dbReference type="InterPro" id="IPR009075">
    <property type="entry name" value="AcylCo_DH/oxidase_C"/>
</dbReference>
<keyword evidence="4" id="KW-0274">FAD</keyword>
<comment type="similarity">
    <text evidence="2">Belongs to the acyl-CoA dehydrogenase family.</text>
</comment>
<dbReference type="InterPro" id="IPR046373">
    <property type="entry name" value="Acyl-CoA_Oxase/DH_mid-dom_sf"/>
</dbReference>
<dbReference type="SUPFAM" id="SSF56645">
    <property type="entry name" value="Acyl-CoA dehydrogenase NM domain-like"/>
    <property type="match status" value="1"/>
</dbReference>
<feature type="domain" description="Acyl-CoA dehydrogenase/oxidase C-terminal" evidence="6">
    <location>
        <begin position="233"/>
        <end position="396"/>
    </location>
</feature>
<dbReference type="InterPro" id="IPR013786">
    <property type="entry name" value="AcylCoA_DH/ox_N"/>
</dbReference>
<organism evidence="9 10">
    <name type="scientific">Pseudaquabacterium inlustre</name>
    <dbReference type="NCBI Taxonomy" id="2984192"/>
    <lineage>
        <taxon>Bacteria</taxon>
        <taxon>Pseudomonadati</taxon>
        <taxon>Pseudomonadota</taxon>
        <taxon>Betaproteobacteria</taxon>
        <taxon>Burkholderiales</taxon>
        <taxon>Sphaerotilaceae</taxon>
        <taxon>Pseudaquabacterium</taxon>
    </lineage>
</organism>
<dbReference type="Gene3D" id="1.10.540.10">
    <property type="entry name" value="Acyl-CoA dehydrogenase/oxidase, N-terminal domain"/>
    <property type="match status" value="1"/>
</dbReference>
<comment type="caution">
    <text evidence="9">The sequence shown here is derived from an EMBL/GenBank/DDBJ whole genome shotgun (WGS) entry which is preliminary data.</text>
</comment>
<evidence type="ECO:0000256" key="2">
    <source>
        <dbReference type="ARBA" id="ARBA00009347"/>
    </source>
</evidence>
<dbReference type="InterPro" id="IPR006091">
    <property type="entry name" value="Acyl-CoA_Oxase/DH_mid-dom"/>
</dbReference>
<dbReference type="PANTHER" id="PTHR43292:SF3">
    <property type="entry name" value="ACYL-COA DEHYDROGENASE FADE29"/>
    <property type="match status" value="1"/>
</dbReference>
<dbReference type="Proteomes" id="UP001365405">
    <property type="component" value="Unassembled WGS sequence"/>
</dbReference>
<accession>A0ABU9CET7</accession>
<feature type="domain" description="Acyl-CoA oxidase/dehydrogenase middle" evidence="7">
    <location>
        <begin position="127"/>
        <end position="221"/>
    </location>
</feature>
<dbReference type="Gene3D" id="2.40.110.10">
    <property type="entry name" value="Butyryl-CoA Dehydrogenase, subunit A, domain 2"/>
    <property type="match status" value="1"/>
</dbReference>
<evidence type="ECO:0000256" key="3">
    <source>
        <dbReference type="ARBA" id="ARBA00022630"/>
    </source>
</evidence>
<dbReference type="EMBL" id="JBBUTH010000001">
    <property type="protein sequence ID" value="MEK8049411.1"/>
    <property type="molecule type" value="Genomic_DNA"/>
</dbReference>
<dbReference type="RefSeq" id="WP_341409077.1">
    <property type="nucleotide sequence ID" value="NZ_JBBUTH010000001.1"/>
</dbReference>
<evidence type="ECO:0000313" key="9">
    <source>
        <dbReference type="EMBL" id="MEK8049411.1"/>
    </source>
</evidence>
<dbReference type="InterPro" id="IPR052161">
    <property type="entry name" value="Mycobact_Acyl-CoA_DH"/>
</dbReference>
<keyword evidence="3" id="KW-0285">Flavoprotein</keyword>
<dbReference type="PANTHER" id="PTHR43292">
    <property type="entry name" value="ACYL-COA DEHYDROGENASE"/>
    <property type="match status" value="1"/>
</dbReference>
<dbReference type="Pfam" id="PF00441">
    <property type="entry name" value="Acyl-CoA_dh_1"/>
    <property type="match status" value="1"/>
</dbReference>
<dbReference type="Pfam" id="PF02770">
    <property type="entry name" value="Acyl-CoA_dh_M"/>
    <property type="match status" value="1"/>
</dbReference>
<keyword evidence="5" id="KW-0560">Oxidoreductase</keyword>
<feature type="domain" description="Acyl-CoA dehydrogenase/oxidase N-terminal" evidence="8">
    <location>
        <begin position="6"/>
        <end position="122"/>
    </location>
</feature>
<evidence type="ECO:0000313" key="10">
    <source>
        <dbReference type="Proteomes" id="UP001365405"/>
    </source>
</evidence>
<dbReference type="InterPro" id="IPR037069">
    <property type="entry name" value="AcylCoA_DH/ox_N_sf"/>
</dbReference>
<evidence type="ECO:0000256" key="1">
    <source>
        <dbReference type="ARBA" id="ARBA00001974"/>
    </source>
</evidence>
<comment type="cofactor">
    <cofactor evidence="1">
        <name>FAD</name>
        <dbReference type="ChEBI" id="CHEBI:57692"/>
    </cofactor>
</comment>
<evidence type="ECO:0000259" key="8">
    <source>
        <dbReference type="Pfam" id="PF02771"/>
    </source>
</evidence>
<dbReference type="InterPro" id="IPR009100">
    <property type="entry name" value="AcylCoA_DH/oxidase_NM_dom_sf"/>
</dbReference>
<evidence type="ECO:0000256" key="5">
    <source>
        <dbReference type="ARBA" id="ARBA00023002"/>
    </source>
</evidence>
<keyword evidence="10" id="KW-1185">Reference proteome</keyword>
<dbReference type="SUPFAM" id="SSF47203">
    <property type="entry name" value="Acyl-CoA dehydrogenase C-terminal domain-like"/>
    <property type="match status" value="1"/>
</dbReference>
<dbReference type="Gene3D" id="1.20.140.10">
    <property type="entry name" value="Butyryl-CoA Dehydrogenase, subunit A, domain 3"/>
    <property type="match status" value="1"/>
</dbReference>
<dbReference type="Pfam" id="PF02771">
    <property type="entry name" value="Acyl-CoA_dh_N"/>
    <property type="match status" value="1"/>
</dbReference>
<sequence>MQDLLTPAEQAFRDEVRAFLDANLTPELREAGRRTSGIFAEYEHGNAWHRILARKGWSVPQWPVAFGGCDWTPMQHYLFAAELAAADAPPRAPMGPGMVAPVLIAFGTPEQQQRWLPAIREGTDYWCQGYSEPGSGSDLASLQCKAVRDSDHYVLNGTKIWTTHAQFANRMFCLVRTSSAGKPQTGISFICYDMDTPGITVRPIHSLSGDHELNQVFFDNVRVPASGLIGQENQGWTIAKYLLQHERGGAFSPALRSRWRRLADALDAAFSGHRARSPEAQQLRLDLADLHCRLDALQALELRTLRAQAAGAERGISPSMGKLMGTELKQALTELHVRITGTATLPRAALDQAGHGAVALDEEGLFAMSSYLNDRAASIYAGTNEVQRNIIAAHLLAQA</sequence>
<evidence type="ECO:0000256" key="4">
    <source>
        <dbReference type="ARBA" id="ARBA00022827"/>
    </source>
</evidence>